<keyword evidence="5" id="KW-0460">Magnesium</keyword>
<dbReference type="PANTHER" id="PTHR10192">
    <property type="entry name" value="MOLYBDOPTERIN BIOSYNTHESIS PROTEIN"/>
    <property type="match status" value="1"/>
</dbReference>
<comment type="caution">
    <text evidence="7">The sequence shown here is derived from an EMBL/GenBank/DDBJ whole genome shotgun (WGS) entry which is preliminary data.</text>
</comment>
<comment type="cofactor">
    <cofactor evidence="5">
        <name>Mg(2+)</name>
        <dbReference type="ChEBI" id="CHEBI:18420"/>
    </cofactor>
</comment>
<comment type="catalytic activity">
    <reaction evidence="4">
        <text>adenylyl-molybdopterin + molybdate = Mo-molybdopterin + AMP + H(+)</text>
        <dbReference type="Rhea" id="RHEA:35047"/>
        <dbReference type="ChEBI" id="CHEBI:15378"/>
        <dbReference type="ChEBI" id="CHEBI:36264"/>
        <dbReference type="ChEBI" id="CHEBI:62727"/>
        <dbReference type="ChEBI" id="CHEBI:71302"/>
        <dbReference type="ChEBI" id="CHEBI:456215"/>
        <dbReference type="EC" id="2.10.1.1"/>
    </reaction>
</comment>
<dbReference type="Proteomes" id="UP001166293">
    <property type="component" value="Unassembled WGS sequence"/>
</dbReference>
<evidence type="ECO:0000313" key="8">
    <source>
        <dbReference type="Proteomes" id="UP001166293"/>
    </source>
</evidence>
<dbReference type="Pfam" id="PF03454">
    <property type="entry name" value="MoeA_C"/>
    <property type="match status" value="1"/>
</dbReference>
<organism evidence="7 8">
    <name type="scientific">Thalassococcus arenae</name>
    <dbReference type="NCBI Taxonomy" id="2851652"/>
    <lineage>
        <taxon>Bacteria</taxon>
        <taxon>Pseudomonadati</taxon>
        <taxon>Pseudomonadota</taxon>
        <taxon>Alphaproteobacteria</taxon>
        <taxon>Rhodobacterales</taxon>
        <taxon>Roseobacteraceae</taxon>
        <taxon>Thalassococcus</taxon>
    </lineage>
</organism>
<evidence type="ECO:0000256" key="2">
    <source>
        <dbReference type="ARBA" id="ARBA00005046"/>
    </source>
</evidence>
<accession>A0ABS6NDE1</accession>
<dbReference type="Pfam" id="PF00994">
    <property type="entry name" value="MoCF_biosynth"/>
    <property type="match status" value="1"/>
</dbReference>
<sequence length="427" mass="44389">MVLLDRIETAACGCEADHAQPLLSVSEATDRLRAAVAPLIQIETIPLGAALGRVLARDVAAATDLPRFDNSGMDGYALRAGDLPNGAGLPVLGEACAGAPVGRLTPGSAMRINTGAPVPAGADTVVMQEQVRRIGDRIDIDGQVRPGQNIRRRGEDRKCGTILLSAGTRLDARAIGVCAAAGAGRVAVRRAPDVALLLTGDEVRPAGETLGSGAIWDVNAPMLAAAITEAGGRVAVVRHVDDCRQALIQAISEAAAKTDLVVTSGGVSVGERDHVRPALAALAARTVFSGVAIKPGKPITLAMLDGTPVLGLPGNPMSAYVTWHLFGRSVLARLAGERGASTARRHVRAAQGITHKPGRCEYRPARIEGYDSDGMEIVHCQPRTESARMSQLLSADGLVLIPADADILHRGDLLEFLPIGAAGPRRM</sequence>
<dbReference type="InterPro" id="IPR008284">
    <property type="entry name" value="MoCF_biosynth_CS"/>
</dbReference>
<dbReference type="NCBIfam" id="TIGR00177">
    <property type="entry name" value="molyb_syn"/>
    <property type="match status" value="1"/>
</dbReference>
<keyword evidence="5" id="KW-0808">Transferase</keyword>
<keyword evidence="5" id="KW-0500">Molybdenum</keyword>
<reference evidence="7" key="1">
    <citation type="submission" date="2021-06" db="EMBL/GenBank/DDBJ databases">
        <title>Thalassococcus sp. CAU 1522 isolated from sea sand, Republic of Korea.</title>
        <authorList>
            <person name="Kim W."/>
        </authorList>
    </citation>
    <scope>NUCLEOTIDE SEQUENCE</scope>
    <source>
        <strain evidence="7">CAU 1522</strain>
    </source>
</reference>
<dbReference type="InterPro" id="IPR038987">
    <property type="entry name" value="MoeA-like"/>
</dbReference>
<dbReference type="InterPro" id="IPR005111">
    <property type="entry name" value="MoeA_C_domain_IV"/>
</dbReference>
<dbReference type="PROSITE" id="PS01079">
    <property type="entry name" value="MOCF_BIOSYNTHESIS_2"/>
    <property type="match status" value="1"/>
</dbReference>
<evidence type="ECO:0000259" key="6">
    <source>
        <dbReference type="SMART" id="SM00852"/>
    </source>
</evidence>
<evidence type="ECO:0000256" key="1">
    <source>
        <dbReference type="ARBA" id="ARBA00002901"/>
    </source>
</evidence>
<dbReference type="Pfam" id="PF03453">
    <property type="entry name" value="MoeA_N"/>
    <property type="match status" value="1"/>
</dbReference>
<dbReference type="PANTHER" id="PTHR10192:SF5">
    <property type="entry name" value="GEPHYRIN"/>
    <property type="match status" value="1"/>
</dbReference>
<dbReference type="EMBL" id="JAHRWL010000003">
    <property type="protein sequence ID" value="MBV2361629.1"/>
    <property type="molecule type" value="Genomic_DNA"/>
</dbReference>
<dbReference type="RefSeq" id="WP_217780015.1">
    <property type="nucleotide sequence ID" value="NZ_JAHRWL010000003.1"/>
</dbReference>
<dbReference type="InterPro" id="IPR001453">
    <property type="entry name" value="MoaB/Mog_dom"/>
</dbReference>
<feature type="domain" description="MoaB/Mog" evidence="6">
    <location>
        <begin position="195"/>
        <end position="333"/>
    </location>
</feature>
<evidence type="ECO:0000313" key="7">
    <source>
        <dbReference type="EMBL" id="MBV2361629.1"/>
    </source>
</evidence>
<comment type="function">
    <text evidence="1 5">Catalyzes the insertion of molybdate into adenylated molybdopterin with the concomitant release of AMP.</text>
</comment>
<evidence type="ECO:0000256" key="5">
    <source>
        <dbReference type="RuleBase" id="RU365090"/>
    </source>
</evidence>
<evidence type="ECO:0000256" key="3">
    <source>
        <dbReference type="ARBA" id="ARBA00010763"/>
    </source>
</evidence>
<keyword evidence="8" id="KW-1185">Reference proteome</keyword>
<dbReference type="CDD" id="cd00887">
    <property type="entry name" value="MoeA"/>
    <property type="match status" value="1"/>
</dbReference>
<dbReference type="NCBIfam" id="NF045515">
    <property type="entry name" value="Glp_gephyrin"/>
    <property type="match status" value="1"/>
</dbReference>
<keyword evidence="5" id="KW-0501">Molybdenum cofactor biosynthesis</keyword>
<evidence type="ECO:0000256" key="4">
    <source>
        <dbReference type="ARBA" id="ARBA00047317"/>
    </source>
</evidence>
<name>A0ABS6NDE1_9RHOB</name>
<proteinExistence type="inferred from homology"/>
<protein>
    <recommendedName>
        <fullName evidence="5">Molybdopterin molybdenumtransferase</fullName>
        <ecNumber evidence="5">2.10.1.1</ecNumber>
    </recommendedName>
</protein>
<dbReference type="InterPro" id="IPR005110">
    <property type="entry name" value="MoeA_linker/N"/>
</dbReference>
<comment type="similarity">
    <text evidence="3 5">Belongs to the MoeA family.</text>
</comment>
<dbReference type="EC" id="2.10.1.1" evidence="5"/>
<keyword evidence="5" id="KW-0479">Metal-binding</keyword>
<gene>
    <name evidence="7" type="ORF">KUH32_17830</name>
</gene>
<dbReference type="SMART" id="SM00852">
    <property type="entry name" value="MoCF_biosynth"/>
    <property type="match status" value="1"/>
</dbReference>
<comment type="pathway">
    <text evidence="2 5">Cofactor biosynthesis; molybdopterin biosynthesis.</text>
</comment>